<reference evidence="3 4" key="2">
    <citation type="submission" date="2019-04" db="EMBL/GenBank/DDBJ databases">
        <authorList>
            <person name="Yang S."/>
            <person name="Wei W."/>
        </authorList>
    </citation>
    <scope>NUCLEOTIDE SEQUENCE [LARGE SCALE GENOMIC DNA]</scope>
    <source>
        <strain evidence="4">ZP60</strain>
    </source>
</reference>
<keyword evidence="2" id="KW-0812">Transmembrane</keyword>
<feature type="region of interest" description="Disordered" evidence="1">
    <location>
        <begin position="54"/>
        <end position="81"/>
    </location>
</feature>
<sequence length="81" mass="8155">MILVRLDTLLGYGLLGTIGVSASTIAAAVVGQPFPVVVPTIFAAAVVAAHHVRTKDSDPSDDQLDDATGDAPAVATDGGRQ</sequence>
<feature type="transmembrane region" description="Helical" evidence="2">
    <location>
        <begin position="9"/>
        <end position="30"/>
    </location>
</feature>
<organism evidence="3 4">
    <name type="scientific">Halomicrobium mukohataei</name>
    <dbReference type="NCBI Taxonomy" id="57705"/>
    <lineage>
        <taxon>Archaea</taxon>
        <taxon>Methanobacteriati</taxon>
        <taxon>Methanobacteriota</taxon>
        <taxon>Stenosarchaea group</taxon>
        <taxon>Halobacteria</taxon>
        <taxon>Halobacteriales</taxon>
        <taxon>Haloarculaceae</taxon>
        <taxon>Halomicrobium</taxon>
    </lineage>
</organism>
<evidence type="ECO:0000313" key="4">
    <source>
        <dbReference type="Proteomes" id="UP000297053"/>
    </source>
</evidence>
<protein>
    <submittedName>
        <fullName evidence="3">Uncharacterized protein</fullName>
    </submittedName>
</protein>
<dbReference type="GeneID" id="42178378"/>
<evidence type="ECO:0000256" key="1">
    <source>
        <dbReference type="SAM" id="MobiDB-lite"/>
    </source>
</evidence>
<keyword evidence="2" id="KW-0472">Membrane</keyword>
<dbReference type="RefSeq" id="WP_012807983.1">
    <property type="nucleotide sequence ID" value="NZ_CP039375.1"/>
</dbReference>
<feature type="compositionally biased region" description="Acidic residues" evidence="1">
    <location>
        <begin position="59"/>
        <end position="68"/>
    </location>
</feature>
<dbReference type="Proteomes" id="UP000297053">
    <property type="component" value="Chromosome"/>
</dbReference>
<proteinExistence type="predicted"/>
<reference evidence="3 4" key="1">
    <citation type="submission" date="2019-04" db="EMBL/GenBank/DDBJ databases">
        <title>Complete genome sequence of Arthrobacter sp. ZXY-2 associated with effective atrazine degradation and salt adaptation.</title>
        <authorList>
            <person name="Zhao X."/>
        </authorList>
    </citation>
    <scope>NUCLEOTIDE SEQUENCE [LARGE SCALE GENOMIC DNA]</scope>
    <source>
        <strain evidence="4">ZP60</strain>
    </source>
</reference>
<accession>A0A4D6KAV0</accession>
<dbReference type="OMA" id="HHVRTKD"/>
<gene>
    <name evidence="3" type="ORF">E5139_05540</name>
</gene>
<dbReference type="AlphaFoldDB" id="A0A4D6KAV0"/>
<dbReference type="EMBL" id="CP039375">
    <property type="protein sequence ID" value="QCD65130.1"/>
    <property type="molecule type" value="Genomic_DNA"/>
</dbReference>
<name>A0A4D6KAV0_9EURY</name>
<dbReference type="KEGG" id="halz:E5139_05540"/>
<evidence type="ECO:0000256" key="2">
    <source>
        <dbReference type="SAM" id="Phobius"/>
    </source>
</evidence>
<evidence type="ECO:0000313" key="3">
    <source>
        <dbReference type="EMBL" id="QCD65130.1"/>
    </source>
</evidence>
<keyword evidence="2" id="KW-1133">Transmembrane helix</keyword>